<organism evidence="1 2">
    <name type="scientific">Parascaris equorum</name>
    <name type="common">Equine roundworm</name>
    <dbReference type="NCBI Taxonomy" id="6256"/>
    <lineage>
        <taxon>Eukaryota</taxon>
        <taxon>Metazoa</taxon>
        <taxon>Ecdysozoa</taxon>
        <taxon>Nematoda</taxon>
        <taxon>Chromadorea</taxon>
        <taxon>Rhabditida</taxon>
        <taxon>Spirurina</taxon>
        <taxon>Ascaridomorpha</taxon>
        <taxon>Ascaridoidea</taxon>
        <taxon>Ascarididae</taxon>
        <taxon>Parascaris</taxon>
    </lineage>
</organism>
<name>A0A914S694_PAREQ</name>
<dbReference type="AlphaFoldDB" id="A0A914S694"/>
<accession>A0A914S694</accession>
<protein>
    <submittedName>
        <fullName evidence="2">Uncharacterized protein</fullName>
    </submittedName>
</protein>
<proteinExistence type="predicted"/>
<evidence type="ECO:0000313" key="1">
    <source>
        <dbReference type="Proteomes" id="UP000887564"/>
    </source>
</evidence>
<evidence type="ECO:0000313" key="2">
    <source>
        <dbReference type="WBParaSite" id="PEQ_0001442101-mRNA-1"/>
    </source>
</evidence>
<keyword evidence="1" id="KW-1185">Reference proteome</keyword>
<reference evidence="2" key="1">
    <citation type="submission" date="2022-11" db="UniProtKB">
        <authorList>
            <consortium name="WormBaseParasite"/>
        </authorList>
    </citation>
    <scope>IDENTIFICATION</scope>
</reference>
<sequence>MEGDPSVGHVGIPLMCNAIKLVDVPELGYYAQDNVSFLCRIEIG</sequence>
<dbReference type="WBParaSite" id="PEQ_0001442101-mRNA-1">
    <property type="protein sequence ID" value="PEQ_0001442101-mRNA-1"/>
    <property type="gene ID" value="PEQ_0001442101"/>
</dbReference>
<dbReference type="Proteomes" id="UP000887564">
    <property type="component" value="Unplaced"/>
</dbReference>